<sequence length="89" mass="10790">MILKLNVKNKKKKRIIAWIQKDKDFDDNINQIFRFFEDKVKISKWSRFTRYYIVSSEIPAVILSMFSTIQDLIPDIYFNNEEPIEIEDL</sequence>
<proteinExistence type="predicted"/>
<gene>
    <name evidence="1" type="ORF">S03H2_22411</name>
</gene>
<reference evidence="1" key="1">
    <citation type="journal article" date="2014" name="Front. Microbiol.">
        <title>High frequency of phylogenetically diverse reductive dehalogenase-homologous genes in deep subseafloor sedimentary metagenomes.</title>
        <authorList>
            <person name="Kawai M."/>
            <person name="Futagami T."/>
            <person name="Toyoda A."/>
            <person name="Takaki Y."/>
            <person name="Nishi S."/>
            <person name="Hori S."/>
            <person name="Arai W."/>
            <person name="Tsubouchi T."/>
            <person name="Morono Y."/>
            <person name="Uchiyama I."/>
            <person name="Ito T."/>
            <person name="Fujiyama A."/>
            <person name="Inagaki F."/>
            <person name="Takami H."/>
        </authorList>
    </citation>
    <scope>NUCLEOTIDE SEQUENCE</scope>
    <source>
        <strain evidence="1">Expedition CK06-06</strain>
    </source>
</reference>
<comment type="caution">
    <text evidence="1">The sequence shown here is derived from an EMBL/GenBank/DDBJ whole genome shotgun (WGS) entry which is preliminary data.</text>
</comment>
<dbReference type="EMBL" id="BARU01012066">
    <property type="protein sequence ID" value="GAH36636.1"/>
    <property type="molecule type" value="Genomic_DNA"/>
</dbReference>
<evidence type="ECO:0000313" key="1">
    <source>
        <dbReference type="EMBL" id="GAH36636.1"/>
    </source>
</evidence>
<evidence type="ECO:0008006" key="2">
    <source>
        <dbReference type="Google" id="ProtNLM"/>
    </source>
</evidence>
<dbReference type="AlphaFoldDB" id="X1ETD2"/>
<accession>X1ETD2</accession>
<name>X1ETD2_9ZZZZ</name>
<organism evidence="1">
    <name type="scientific">marine sediment metagenome</name>
    <dbReference type="NCBI Taxonomy" id="412755"/>
    <lineage>
        <taxon>unclassified sequences</taxon>
        <taxon>metagenomes</taxon>
        <taxon>ecological metagenomes</taxon>
    </lineage>
</organism>
<feature type="non-terminal residue" evidence="1">
    <location>
        <position position="89"/>
    </location>
</feature>
<protein>
    <recommendedName>
        <fullName evidence="2">Homing endonuclease LAGLIDADG domain-containing protein</fullName>
    </recommendedName>
</protein>